<reference evidence="2" key="3">
    <citation type="submission" date="2017-11" db="EMBL/GenBank/DDBJ databases">
        <authorList>
            <person name="Seuylemezian A."/>
            <person name="Cooper K."/>
            <person name="Vaishampayan P."/>
        </authorList>
    </citation>
    <scope>NUCLEOTIDE SEQUENCE</scope>
    <source>
        <strain evidence="2">PVAS-1</strain>
    </source>
</reference>
<dbReference type="EMBL" id="PIPF01000004">
    <property type="protein sequence ID" value="RWU84493.1"/>
    <property type="molecule type" value="Genomic_DNA"/>
</dbReference>
<protein>
    <submittedName>
        <fullName evidence="1">Uncharacterized protein</fullName>
    </submittedName>
</protein>
<name>K1DWI5_9MICO</name>
<dbReference type="Proteomes" id="UP000288711">
    <property type="component" value="Unassembled WGS sequence"/>
</dbReference>
<evidence type="ECO:0000313" key="2">
    <source>
        <dbReference type="EMBL" id="RWU84493.1"/>
    </source>
</evidence>
<evidence type="ECO:0000313" key="1">
    <source>
        <dbReference type="EMBL" id="EKA60910.1"/>
    </source>
</evidence>
<sequence>MVHHRERHEFPDEDAPGADLWSARAGGAMLSRAGSSMSKLTTSDPSCGLSTGLVIVNCQLHDVGAVAALGVP</sequence>
<evidence type="ECO:0000313" key="4">
    <source>
        <dbReference type="Proteomes" id="UP000288711"/>
    </source>
</evidence>
<gene>
    <name evidence="1" type="ORF">B277_10394</name>
    <name evidence="2" type="ORF">CWN80_04930</name>
</gene>
<dbReference type="AlphaFoldDB" id="K1DWI5"/>
<reference evidence="2 4" key="1">
    <citation type="journal article" date="2009" name="Int. J. Syst. Evol. Microbiol.">
        <title>Janibacter hoylei sp. nov., Bacillus isronensis sp. nov. and Bacillus aryabhattai sp. nov., isolated from cryotubes used for collecting air from the upper atmosphere.</title>
        <authorList>
            <person name="Shivaji S."/>
            <person name="Chaturvedi P."/>
            <person name="Begum Z."/>
            <person name="Pindi P.K."/>
            <person name="Manorama R."/>
            <person name="Padmanaban D.A."/>
            <person name="Shouche Y.S."/>
            <person name="Pawar S."/>
            <person name="Vaishampayan P."/>
            <person name="Dutt C.B."/>
            <person name="Datta G.N."/>
            <person name="Manchanda R.K."/>
            <person name="Rao U.R."/>
            <person name="Bhargava P.M."/>
            <person name="Narlikar J.V."/>
        </authorList>
    </citation>
    <scope>NUCLEOTIDE SEQUENCE [LARGE SCALE GENOMIC DNA]</scope>
    <source>
        <strain evidence="2 4">PVAS-1</strain>
    </source>
</reference>
<proteinExistence type="predicted"/>
<comment type="caution">
    <text evidence="1">The sequence shown here is derived from an EMBL/GenBank/DDBJ whole genome shotgun (WGS) entry which is preliminary data.</text>
</comment>
<keyword evidence="4" id="KW-1185">Reference proteome</keyword>
<evidence type="ECO:0000313" key="3">
    <source>
        <dbReference type="Proteomes" id="UP000004474"/>
    </source>
</evidence>
<dbReference type="Proteomes" id="UP000004474">
    <property type="component" value="Unassembled WGS sequence"/>
</dbReference>
<reference evidence="1 3" key="2">
    <citation type="journal article" date="2012" name="J. Bacteriol.">
        <title>Genome Sequence of Janibacter hoylei MTCC8307, Isolated from the Stratospheric Air.</title>
        <authorList>
            <person name="Pawar S.P."/>
            <person name="Dhotre D.P."/>
            <person name="Shetty S.A."/>
            <person name="Chowdhury S.P."/>
            <person name="Chaudhari B.L."/>
            <person name="Shouche Y.S."/>
        </authorList>
    </citation>
    <scope>NUCLEOTIDE SEQUENCE [LARGE SCALE GENOMIC DNA]</scope>
    <source>
        <strain evidence="1 3">PVAS-1</strain>
    </source>
</reference>
<dbReference type="EMBL" id="ALWX01000044">
    <property type="protein sequence ID" value="EKA60910.1"/>
    <property type="molecule type" value="Genomic_DNA"/>
</dbReference>
<accession>K1DWI5</accession>
<dbReference type="STRING" id="1210046.B277_10394"/>
<organism evidence="1 3">
    <name type="scientific">Janibacter hoylei PVAS-1</name>
    <dbReference type="NCBI Taxonomy" id="1210046"/>
    <lineage>
        <taxon>Bacteria</taxon>
        <taxon>Bacillati</taxon>
        <taxon>Actinomycetota</taxon>
        <taxon>Actinomycetes</taxon>
        <taxon>Micrococcales</taxon>
        <taxon>Intrasporangiaceae</taxon>
        <taxon>Janibacter</taxon>
    </lineage>
</organism>